<proteinExistence type="predicted"/>
<dbReference type="KEGG" id="maw:19252466"/>
<dbReference type="RefSeq" id="XP_007814495.1">
    <property type="nucleotide sequence ID" value="XM_007816304.1"/>
</dbReference>
<gene>
    <name evidence="2" type="ORF">MAC_08155</name>
</gene>
<dbReference type="AlphaFoldDB" id="E9EE57"/>
<evidence type="ECO:0000313" key="3">
    <source>
        <dbReference type="Proteomes" id="UP000002499"/>
    </source>
</evidence>
<sequence>MTRVTTVVLAIWALTTDAVQPSAAQKGCTTTTTTTYFRQSTSPYWPQCSFDGTLRIYSSTVTMNEAVDCHGCAYIRAASEPNVHCPAKIIEATETESTPYTAHRTVCAASTSHQVVSRLNKRHGEGEGDEEVSAITP</sequence>
<dbReference type="OMA" id="CHECEHL"/>
<dbReference type="Proteomes" id="UP000002499">
    <property type="component" value="Unassembled WGS sequence"/>
</dbReference>
<accession>E9EE57</accession>
<dbReference type="InParanoid" id="E9EE57"/>
<keyword evidence="3" id="KW-1185">Reference proteome</keyword>
<dbReference type="HOGENOM" id="CLU_158753_0_0_1"/>
<feature type="signal peptide" evidence="1">
    <location>
        <begin position="1"/>
        <end position="18"/>
    </location>
</feature>
<protein>
    <submittedName>
        <fullName evidence="2">Uncharacterized protein</fullName>
    </submittedName>
</protein>
<dbReference type="GeneID" id="19252466"/>
<organism evidence="3">
    <name type="scientific">Metarhizium acridum (strain CQMa 102)</name>
    <dbReference type="NCBI Taxonomy" id="655827"/>
    <lineage>
        <taxon>Eukaryota</taxon>
        <taxon>Fungi</taxon>
        <taxon>Dikarya</taxon>
        <taxon>Ascomycota</taxon>
        <taxon>Pezizomycotina</taxon>
        <taxon>Sordariomycetes</taxon>
        <taxon>Hypocreomycetidae</taxon>
        <taxon>Hypocreales</taxon>
        <taxon>Clavicipitaceae</taxon>
        <taxon>Metarhizium</taxon>
    </lineage>
</organism>
<dbReference type="OrthoDB" id="4941458at2759"/>
<dbReference type="eggNOG" id="ENOG502T3NI">
    <property type="taxonomic scope" value="Eukaryota"/>
</dbReference>
<name>E9EE57_METAQ</name>
<reference evidence="2 3" key="1">
    <citation type="journal article" date="2011" name="PLoS Genet.">
        <title>Genome sequencing and comparative transcriptomics of the model entomopathogenic fungi Metarhizium anisopliae and M. acridum.</title>
        <authorList>
            <person name="Gao Q."/>
            <person name="Jin K."/>
            <person name="Ying S.H."/>
            <person name="Zhang Y."/>
            <person name="Xiao G."/>
            <person name="Shang Y."/>
            <person name="Duan Z."/>
            <person name="Hu X."/>
            <person name="Xie X.Q."/>
            <person name="Zhou G."/>
            <person name="Peng G."/>
            <person name="Luo Z."/>
            <person name="Huang W."/>
            <person name="Wang B."/>
            <person name="Fang W."/>
            <person name="Wang S."/>
            <person name="Zhong Y."/>
            <person name="Ma L.J."/>
            <person name="St Leger R.J."/>
            <person name="Zhao G.P."/>
            <person name="Pei Y."/>
            <person name="Feng M.G."/>
            <person name="Xia Y."/>
            <person name="Wang C."/>
        </authorList>
    </citation>
    <scope>NUCLEOTIDE SEQUENCE [LARGE SCALE GENOMIC DNA]</scope>
    <source>
        <strain evidence="2 3">CQMa 102</strain>
    </source>
</reference>
<feature type="chain" id="PRO_5003239143" evidence="1">
    <location>
        <begin position="19"/>
        <end position="137"/>
    </location>
</feature>
<dbReference type="EMBL" id="GL698566">
    <property type="protein sequence ID" value="EFY85770.1"/>
    <property type="molecule type" value="Genomic_DNA"/>
</dbReference>
<keyword evidence="1" id="KW-0732">Signal</keyword>
<evidence type="ECO:0000313" key="2">
    <source>
        <dbReference type="EMBL" id="EFY85770.1"/>
    </source>
</evidence>
<evidence type="ECO:0000256" key="1">
    <source>
        <dbReference type="SAM" id="SignalP"/>
    </source>
</evidence>